<dbReference type="Proteomes" id="UP001597283">
    <property type="component" value="Unassembled WGS sequence"/>
</dbReference>
<proteinExistence type="predicted"/>
<feature type="non-terminal residue" evidence="1">
    <location>
        <position position="1"/>
    </location>
</feature>
<evidence type="ECO:0000313" key="2">
    <source>
        <dbReference type="Proteomes" id="UP001597283"/>
    </source>
</evidence>
<organism evidence="1 2">
    <name type="scientific">Sphingomonas floccifaciens</name>
    <dbReference type="NCBI Taxonomy" id="1844115"/>
    <lineage>
        <taxon>Bacteria</taxon>
        <taxon>Pseudomonadati</taxon>
        <taxon>Pseudomonadota</taxon>
        <taxon>Alphaproteobacteria</taxon>
        <taxon>Sphingomonadales</taxon>
        <taxon>Sphingomonadaceae</taxon>
        <taxon>Sphingomonas</taxon>
    </lineage>
</organism>
<dbReference type="RefSeq" id="WP_380941881.1">
    <property type="nucleotide sequence ID" value="NZ_JBHUFC010000025.1"/>
</dbReference>
<sequence length="65" mass="7541">PEGPERLVFGDRRWNRVAHRVGGVASMLDLPNRQTLFAILFHAPPKPAENCRLWVRERVCFGRIM</sequence>
<evidence type="ECO:0000313" key="1">
    <source>
        <dbReference type="EMBL" id="MFD1789710.1"/>
    </source>
</evidence>
<accession>A0ABW4NM40</accession>
<gene>
    <name evidence="1" type="ORF">ACFSC3_19320</name>
</gene>
<keyword evidence="2" id="KW-1185">Reference proteome</keyword>
<reference evidence="2" key="1">
    <citation type="journal article" date="2019" name="Int. J. Syst. Evol. Microbiol.">
        <title>The Global Catalogue of Microorganisms (GCM) 10K type strain sequencing project: providing services to taxonomists for standard genome sequencing and annotation.</title>
        <authorList>
            <consortium name="The Broad Institute Genomics Platform"/>
            <consortium name="The Broad Institute Genome Sequencing Center for Infectious Disease"/>
            <person name="Wu L."/>
            <person name="Ma J."/>
        </authorList>
    </citation>
    <scope>NUCLEOTIDE SEQUENCE [LARGE SCALE GENOMIC DNA]</scope>
    <source>
        <strain evidence="2">Q85</strain>
    </source>
</reference>
<protein>
    <submittedName>
        <fullName evidence="1">Uncharacterized protein</fullName>
    </submittedName>
</protein>
<name>A0ABW4NM40_9SPHN</name>
<comment type="caution">
    <text evidence="1">The sequence shown here is derived from an EMBL/GenBank/DDBJ whole genome shotgun (WGS) entry which is preliminary data.</text>
</comment>
<dbReference type="EMBL" id="JBHUFC010000025">
    <property type="protein sequence ID" value="MFD1789710.1"/>
    <property type="molecule type" value="Genomic_DNA"/>
</dbReference>